<feature type="region of interest" description="Disordered" evidence="2">
    <location>
        <begin position="1475"/>
        <end position="1539"/>
    </location>
</feature>
<feature type="compositionally biased region" description="Basic and acidic residues" evidence="2">
    <location>
        <begin position="2319"/>
        <end position="2328"/>
    </location>
</feature>
<keyword evidence="1" id="KW-0175">Coiled coil</keyword>
<feature type="compositionally biased region" description="Polar residues" evidence="2">
    <location>
        <begin position="1861"/>
        <end position="1871"/>
    </location>
</feature>
<feature type="compositionally biased region" description="Polar residues" evidence="2">
    <location>
        <begin position="2431"/>
        <end position="2448"/>
    </location>
</feature>
<feature type="compositionally biased region" description="Basic and acidic residues" evidence="2">
    <location>
        <begin position="645"/>
        <end position="680"/>
    </location>
</feature>
<feature type="coiled-coil region" evidence="1">
    <location>
        <begin position="383"/>
        <end position="410"/>
    </location>
</feature>
<feature type="compositionally biased region" description="Basic and acidic residues" evidence="2">
    <location>
        <begin position="3035"/>
        <end position="3047"/>
    </location>
</feature>
<dbReference type="InterPro" id="IPR027267">
    <property type="entry name" value="AH/BAR_dom_sf"/>
</dbReference>
<dbReference type="InterPro" id="IPR035899">
    <property type="entry name" value="DBL_dom_sf"/>
</dbReference>
<feature type="compositionally biased region" description="Polar residues" evidence="2">
    <location>
        <begin position="1677"/>
        <end position="1691"/>
    </location>
</feature>
<dbReference type="SMART" id="SM00325">
    <property type="entry name" value="RhoGEF"/>
    <property type="match status" value="2"/>
</dbReference>
<feature type="compositionally biased region" description="Low complexity" evidence="2">
    <location>
        <begin position="225"/>
        <end position="238"/>
    </location>
</feature>
<feature type="region of interest" description="Disordered" evidence="2">
    <location>
        <begin position="583"/>
        <end position="752"/>
    </location>
</feature>
<dbReference type="CDD" id="cd00160">
    <property type="entry name" value="RhoGEF"/>
    <property type="match status" value="2"/>
</dbReference>
<feature type="compositionally biased region" description="Polar residues" evidence="2">
    <location>
        <begin position="1711"/>
        <end position="1721"/>
    </location>
</feature>
<dbReference type="PROSITE" id="PS50010">
    <property type="entry name" value="DH_2"/>
    <property type="match status" value="2"/>
</dbReference>
<feature type="compositionally biased region" description="Polar residues" evidence="2">
    <location>
        <begin position="1811"/>
        <end position="1837"/>
    </location>
</feature>
<feature type="region of interest" description="Disordered" evidence="2">
    <location>
        <begin position="1955"/>
        <end position="2012"/>
    </location>
</feature>
<feature type="compositionally biased region" description="Basic and acidic residues" evidence="2">
    <location>
        <begin position="419"/>
        <end position="435"/>
    </location>
</feature>
<dbReference type="STRING" id="100787.A0A0G4M523"/>
<feature type="compositionally biased region" description="Polar residues" evidence="2">
    <location>
        <begin position="736"/>
        <end position="752"/>
    </location>
</feature>
<feature type="compositionally biased region" description="Polar residues" evidence="2">
    <location>
        <begin position="2903"/>
        <end position="2912"/>
    </location>
</feature>
<feature type="domain" description="DH" evidence="3">
    <location>
        <begin position="2515"/>
        <end position="2737"/>
    </location>
</feature>
<feature type="compositionally biased region" description="Polar residues" evidence="2">
    <location>
        <begin position="239"/>
        <end position="251"/>
    </location>
</feature>
<feature type="region of interest" description="Disordered" evidence="2">
    <location>
        <begin position="1058"/>
        <end position="1090"/>
    </location>
</feature>
<dbReference type="GO" id="GO:0005085">
    <property type="term" value="F:guanyl-nucleotide exchange factor activity"/>
    <property type="evidence" value="ECO:0007669"/>
    <property type="project" value="InterPro"/>
</dbReference>
<feature type="compositionally biased region" description="Polar residues" evidence="2">
    <location>
        <begin position="1478"/>
        <end position="1487"/>
    </location>
</feature>
<dbReference type="FunFam" id="1.20.900.10:FF:000053">
    <property type="entry name" value="Rho guanyl nucleotide exchange factor, putative"/>
    <property type="match status" value="2"/>
</dbReference>
<feature type="compositionally biased region" description="Polar residues" evidence="2">
    <location>
        <begin position="267"/>
        <end position="293"/>
    </location>
</feature>
<feature type="compositionally biased region" description="Polar residues" evidence="2">
    <location>
        <begin position="2953"/>
        <end position="2967"/>
    </location>
</feature>
<dbReference type="SUPFAM" id="SSF48065">
    <property type="entry name" value="DBL homology domain (DH-domain)"/>
    <property type="match status" value="2"/>
</dbReference>
<reference evidence="5" key="1">
    <citation type="submission" date="2015-05" db="EMBL/GenBank/DDBJ databases">
        <authorList>
            <person name="Fogelqvist Johan"/>
        </authorList>
    </citation>
    <scope>NUCLEOTIDE SEQUENCE [LARGE SCALE GENOMIC DNA]</scope>
</reference>
<feature type="compositionally biased region" description="Polar residues" evidence="2">
    <location>
        <begin position="2459"/>
        <end position="2487"/>
    </location>
</feature>
<dbReference type="InterPro" id="IPR051492">
    <property type="entry name" value="Dynamin-Rho_GEF"/>
</dbReference>
<feature type="region of interest" description="Disordered" evidence="2">
    <location>
        <begin position="504"/>
        <end position="567"/>
    </location>
</feature>
<dbReference type="Gene3D" id="1.20.900.10">
    <property type="entry name" value="Dbl homology (DH) domain"/>
    <property type="match status" value="2"/>
</dbReference>
<feature type="region of interest" description="Disordered" evidence="2">
    <location>
        <begin position="1655"/>
        <end position="1907"/>
    </location>
</feature>
<dbReference type="Pfam" id="PF00621">
    <property type="entry name" value="RhoGEF"/>
    <property type="match status" value="2"/>
</dbReference>
<dbReference type="GO" id="GO:0031991">
    <property type="term" value="P:regulation of actomyosin contractile ring contraction"/>
    <property type="evidence" value="ECO:0007669"/>
    <property type="project" value="TreeGrafter"/>
</dbReference>
<feature type="compositionally biased region" description="Polar residues" evidence="2">
    <location>
        <begin position="2270"/>
        <end position="2287"/>
    </location>
</feature>
<accession>A0A0G4M523</accession>
<feature type="compositionally biased region" description="Polar residues" evidence="2">
    <location>
        <begin position="1783"/>
        <end position="1795"/>
    </location>
</feature>
<feature type="compositionally biased region" description="Polar residues" evidence="2">
    <location>
        <begin position="925"/>
        <end position="951"/>
    </location>
</feature>
<feature type="region of interest" description="Disordered" evidence="2">
    <location>
        <begin position="2592"/>
        <end position="2624"/>
    </location>
</feature>
<feature type="region of interest" description="Disordered" evidence="2">
    <location>
        <begin position="2983"/>
        <end position="3090"/>
    </location>
</feature>
<keyword evidence="5" id="KW-1185">Reference proteome</keyword>
<dbReference type="InterPro" id="IPR000219">
    <property type="entry name" value="DH_dom"/>
</dbReference>
<feature type="compositionally biased region" description="Basic and acidic residues" evidence="2">
    <location>
        <begin position="2179"/>
        <end position="2214"/>
    </location>
</feature>
<dbReference type="Proteomes" id="UP000044602">
    <property type="component" value="Unassembled WGS sequence"/>
</dbReference>
<dbReference type="SUPFAM" id="SSF103657">
    <property type="entry name" value="BAR/IMD domain-like"/>
    <property type="match status" value="2"/>
</dbReference>
<feature type="region of interest" description="Disordered" evidence="2">
    <location>
        <begin position="778"/>
        <end position="971"/>
    </location>
</feature>
<feature type="region of interest" description="Disordered" evidence="2">
    <location>
        <begin position="1558"/>
        <end position="1641"/>
    </location>
</feature>
<feature type="compositionally biased region" description="Polar residues" evidence="2">
    <location>
        <begin position="447"/>
        <end position="459"/>
    </location>
</feature>
<feature type="compositionally biased region" description="Basic and acidic residues" evidence="2">
    <location>
        <begin position="835"/>
        <end position="847"/>
    </location>
</feature>
<feature type="coiled-coil region" evidence="1">
    <location>
        <begin position="1927"/>
        <end position="1954"/>
    </location>
</feature>
<feature type="region of interest" description="Disordered" evidence="2">
    <location>
        <begin position="2900"/>
        <end position="2968"/>
    </location>
</feature>
<proteinExistence type="predicted"/>
<feature type="compositionally biased region" description="Basic and acidic residues" evidence="2">
    <location>
        <begin position="2104"/>
        <end position="2120"/>
    </location>
</feature>
<protein>
    <recommendedName>
        <fullName evidence="3">DH domain-containing protein</fullName>
    </recommendedName>
</protein>
<organism evidence="4 5">
    <name type="scientific">Verticillium longisporum</name>
    <name type="common">Verticillium dahliae var. longisporum</name>
    <dbReference type="NCBI Taxonomy" id="100787"/>
    <lineage>
        <taxon>Eukaryota</taxon>
        <taxon>Fungi</taxon>
        <taxon>Dikarya</taxon>
        <taxon>Ascomycota</taxon>
        <taxon>Pezizomycotina</taxon>
        <taxon>Sordariomycetes</taxon>
        <taxon>Hypocreomycetidae</taxon>
        <taxon>Glomerellales</taxon>
        <taxon>Plectosphaerellaceae</taxon>
        <taxon>Verticillium</taxon>
    </lineage>
</organism>
<feature type="compositionally biased region" description="Polar residues" evidence="2">
    <location>
        <begin position="1576"/>
        <end position="1598"/>
    </location>
</feature>
<dbReference type="GO" id="GO:0032955">
    <property type="term" value="P:regulation of division septum assembly"/>
    <property type="evidence" value="ECO:0007669"/>
    <property type="project" value="TreeGrafter"/>
</dbReference>
<feature type="region of interest" description="Disordered" evidence="2">
    <location>
        <begin position="2048"/>
        <end position="2120"/>
    </location>
</feature>
<feature type="region of interest" description="Disordered" evidence="2">
    <location>
        <begin position="165"/>
        <end position="360"/>
    </location>
</feature>
<feature type="compositionally biased region" description="Polar residues" evidence="2">
    <location>
        <begin position="1066"/>
        <end position="1081"/>
    </location>
</feature>
<feature type="compositionally biased region" description="Polar residues" evidence="2">
    <location>
        <begin position="1528"/>
        <end position="1539"/>
    </location>
</feature>
<feature type="compositionally biased region" description="Low complexity" evidence="2">
    <location>
        <begin position="2344"/>
        <end position="2353"/>
    </location>
</feature>
<feature type="compositionally biased region" description="Basic and acidic residues" evidence="2">
    <location>
        <begin position="785"/>
        <end position="794"/>
    </location>
</feature>
<feature type="compositionally biased region" description="Low complexity" evidence="2">
    <location>
        <begin position="810"/>
        <end position="819"/>
    </location>
</feature>
<dbReference type="PANTHER" id="PTHR22834:SF20">
    <property type="entry name" value="SH3 DOMAIN-CONTAINING PROTEIN"/>
    <property type="match status" value="1"/>
</dbReference>
<sequence length="3168" mass="349593">MEDGFREEEDPLGTDTLRTASDRGRAHAHHAHHHPTHTVDGHHSYDKHDDDDARHQDSLHRQHQHQQHTQAHTEYTYPVYDEPPELSPIDTPYTPGSRPVATQTTFDIDSLDPFAASVAFDSPTGNGIDGGIGSHVVAVVRSAHQRTLSDPDLIEPSSPTDWYRIANDDTNGLQPQQTRHPKSHVRAQSDTPSIIPRKPPPAVGATERSRAVSPSSRLPISVRKLTSPSPSLSTSSPSGGNSRANSPSNLHRITPHGRPSRAASAQGYRSKTPTQSTRRAPPQGLTTPSNNGRLTPYGGVPAPKLSPPLRSSRPRQSVATATTTSSRMKALERARSPHYHATRNAQKSTEAPTRRRKISVGPVDFEQRREHIRLAYTKSIRDSQAREARLKAAERRKKELEVAARTKAALTASQAAANQDERTAHDHVAASDLDSRLLSPLKIPTGTECSEPSPATLSPQPDVVKDSPTLGIPGSFPAGSPAIEFEEAPPSAISMATDVTEFDDEPQVFPPVQPDHGVTSSGLGLALPDMTGSFTVSEADVPEDDERLGARTPPFEAPSTDEHVTYHDPFPQEAVDDEQVSIKIAATDVPQQTSEEAPHSTPKYVDSEQMAEPQPDTASASEAYKDEYEPLPYSSPSLETTVKILHREPDQFTKPERSSIADEPHDDSYHMSLDQHEARAFRTFVRQEQSQRESDKTHSPSRQGEHRHDTPLSYRIKEGLVSSRVSTCDSDAPDDTYQTTQDSLPTLDTSHSLTIPPLLPVASRYSHQSAWTDFSVESNDTADYSPRDSARHSEALPLPNPPFASDARYRSSPSGASSARHSELYGSEPSLLEMADEHSSPRSKEPQLPELDTGGGFSIPYLSDRLSRDFSSVPLPEYSPPPVPFSHAGSIKDSRRPPSSNYQPETRPGSALVGSSRRPSEDLTRPTSNAHSIDHISLSTRDPSLGSQTLHDQTDPKVSLTGETDKEQSVPITKEQRRLQQRRNVIKELVDTEMVFVRDMNIVEEIYKGTAEACPKLDGKTSKIIFRNVDEIVAFHTAFLVQLKDAVAAVYIPQGRRSSAPKEASIKSNSTGSNSGAQSQTESDDAKDRTTTLGPLFQLNAEKMKIAHEGFLRNSDLAAKRLIQIQQDPTVQVWLNECHEVAKDLTAAWDLDSLLIKPMQRLTKYPNLILTILQHTPQDHPDRPALVAAKDTLEIAIIEINKTKKNFELVGQIVGRKRKESDVKAGFARAFGKRVDRLQATSTRIPEDPEYAKLHEKFGDDYLRLQVVLRDVEFYTRQVTSYVHEFLQYLSSMELVMRLQPGSYPEIESKWVQFNVSMRDIEKVALDQHLAQVRKQVIEPFELVIKAYGNPSLAMKKREKRRLDFERAEQIKKGGKTLDPKLKELVEQYDALNDTLIKELPQLSALTEKVGKICLENLVNIQAKWYSIWKDKVKVVLADTSSLPEMPDVVSTFQHDFKFAQGQLDTIGILHPEYKGRASQSTITTRASTEDGTPRNRPRPAELTPRNRGRSMNSEQIPALPTPEFKRNSGQFTLSPTSIVPSPHQYYYRDYYTNANATASGSGSGSGQRPSVPPATRSTQRTKFVAEDQTSNNSQSFASRIGKPRTPVALNAQPSQSTPTVSQKHSFQPTTASPNASPMIPQSQSLLFGEILPDQRDNHTLGHGIEGSGSRPRRTSESNVSSIRSAHQRTLSDPDLIEPSSPTDWYRIANDDTNGLQPQQTRHSKSHVRAQSDTPSIIPRKPPPPAVGATERSRAVSPSSRLPNSVRKLASPSPSLSTSSPSGGNSRANSPSNLHRITPQGRPSRAASAQGYRSKTPTQSTRRAPPQGLTTPSNNGRLTPYGGEPVPKLSPPLRSSRPRQSVATATTTSSRMKALERARSPHYHATRNAQKSTEAPTRRRKISVGPVDFEQRREHIRLAYTKSIRDSQAREARLQAAERRKKELEVAARTKAALTASQAAANQDERTAHDHAAASDLDSRLPSPLKVPTGTECGEPSPTTLSPQPDVVKDSPTLGIPGSFPAGSPAIEFEEAPPSAISMATDVTEFDDEPQVFPPVQPDHGAASSGLGLALPDMPGSFTVSEADVPEDDERLSARTPPFEAPSTDEHVTYHDPFPREAVDDGHVSIKIAATDVPQQMPEEAPQMAEPQPDTASNSEAYKDEYEPLPYSSPSLETTVKILHRESDQFTKPERSSIADEPHDDSYYMSLDQHEARAFRTFVRQEQSQGESDKAQSPSRQGEHRHDTPLSYRIKEGLVSSRVSTCDSDAPDDTYQTTQDSLPTLDTSHSLTIPPPLPVASRYSHQSAWTDFSVESNDTADCSPRDSARHSDALPLPNPPFASDARYRSSPSGASSARHSELYGSEPSLLEMADEHSSPRSKEPQLPELDTGGGFSIPYLSDRLSRDFSSVPLPEYSPPPVPFSHTGSVKDSRRPPSSNYQPETRPGSTLVGSSRRPSEDLTRPTSNAHSIDHISLSTRDPSLGGQTLNDQTDPKVSLTGETDKEHSVPITKEQRRLQQRRNVIKELVDTEMVFVRDMNIVEEIYKGTAEACPKLDGKTSKIIFRNVDEIVAFHTAFLVQLKDAVAAVYIPQGRRSSAPKEASIKSNSTGSNSGAQSQTESDDAKDRTTTLGPLFQLNAEKMKIAHEGFLRNSDLAAKRLIQIQQDPTVQVWLNECHEVAKDLTAAWDLDSLLIKPMQRLTKYPNLILTILQHTPPDHPDRPALVAAKDTLEIAIIEINKTKKNFELVGQIVGRKRKESDVKAGFARAFGKRVDRLQATSTRIPEDPEYAKLHEKFAEQIKKGGKTLDPKLKELVEQYDALNDTLIKELPQLSALTEKVGKICLENLVNIQAKWYSIWKDKVKVVLADTTSLPEMPDVVSTFQHDFKFAQEQLDTIGILHPEYKGRASQSTITTRASTEDGTPRNRPRPAELTPRNRGRSMNSEQVPALPTPEFKRSSGQFTLSPTSTVPSPHQYYYRDYYTNANATASGSGSGSGQRPSVPPSPRTEDSSPSLRAAGGYPLARPSTGRSYDSGGLPRESSDSSMHNRRDSNSTYNSGYPATEPKRYSGLFHSALPLPDSAEESQRSSRASSRERFPESSSYNVLWLAASLFEFNIETTKNEAGYPYLTYQAGEIFDVIAEKGELWLAKNQDDPREQVGWIWSKHFARLADS</sequence>
<feature type="region of interest" description="Disordered" evidence="2">
    <location>
        <begin position="2133"/>
        <end position="2295"/>
    </location>
</feature>
<name>A0A0G4M523_VERLO</name>
<feature type="compositionally biased region" description="Polar residues" evidence="2">
    <location>
        <begin position="168"/>
        <end position="178"/>
    </location>
</feature>
<gene>
    <name evidence="4" type="ORF">BN1708_004872</name>
</gene>
<dbReference type="CDD" id="cd07589">
    <property type="entry name" value="BAR_DNMBP"/>
    <property type="match status" value="1"/>
</dbReference>
<evidence type="ECO:0000313" key="4">
    <source>
        <dbReference type="EMBL" id="CRK29050.1"/>
    </source>
</evidence>
<feature type="compositionally biased region" description="Polar residues" evidence="2">
    <location>
        <begin position="2600"/>
        <end position="2615"/>
    </location>
</feature>
<feature type="compositionally biased region" description="Basic and acidic residues" evidence="2">
    <location>
        <begin position="2369"/>
        <end position="2381"/>
    </location>
</feature>
<feature type="compositionally biased region" description="Low complexity" evidence="2">
    <location>
        <begin position="2134"/>
        <end position="2149"/>
    </location>
</feature>
<dbReference type="Gene3D" id="1.20.1270.60">
    <property type="entry name" value="Arfaptin homology (AH) domain/BAR domain"/>
    <property type="match status" value="2"/>
</dbReference>
<feature type="compositionally biased region" description="Polar residues" evidence="2">
    <location>
        <begin position="2220"/>
        <end position="2236"/>
    </location>
</feature>
<feature type="region of interest" description="Disordered" evidence="2">
    <location>
        <begin position="412"/>
        <end position="462"/>
    </location>
</feature>
<feature type="compositionally biased region" description="Basic residues" evidence="2">
    <location>
        <begin position="26"/>
        <end position="36"/>
    </location>
</feature>
<feature type="compositionally biased region" description="Basic and acidic residues" evidence="2">
    <location>
        <begin position="1963"/>
        <end position="1979"/>
    </location>
</feature>
<feature type="compositionally biased region" description="Basic and acidic residues" evidence="2">
    <location>
        <begin position="2237"/>
        <end position="2252"/>
    </location>
</feature>
<feature type="domain" description="DH" evidence="3">
    <location>
        <begin position="981"/>
        <end position="1203"/>
    </location>
</feature>
<evidence type="ECO:0000259" key="3">
    <source>
        <dbReference type="PROSITE" id="PS50010"/>
    </source>
</evidence>
<dbReference type="PANTHER" id="PTHR22834">
    <property type="entry name" value="NUCLEAR FUSION PROTEIN FUS2"/>
    <property type="match status" value="1"/>
</dbReference>
<dbReference type="GO" id="GO:0005737">
    <property type="term" value="C:cytoplasm"/>
    <property type="evidence" value="ECO:0007669"/>
    <property type="project" value="TreeGrafter"/>
</dbReference>
<feature type="compositionally biased region" description="Basic and acidic residues" evidence="2">
    <location>
        <begin position="37"/>
        <end position="60"/>
    </location>
</feature>
<feature type="compositionally biased region" description="Low complexity" evidence="2">
    <location>
        <begin position="1771"/>
        <end position="1782"/>
    </location>
</feature>
<feature type="region of interest" description="Disordered" evidence="2">
    <location>
        <begin position="2311"/>
        <end position="2506"/>
    </location>
</feature>
<evidence type="ECO:0000256" key="1">
    <source>
        <dbReference type="SAM" id="Coils"/>
    </source>
</evidence>
<evidence type="ECO:0000256" key="2">
    <source>
        <dbReference type="SAM" id="MobiDB-lite"/>
    </source>
</evidence>
<feature type="compositionally biased region" description="Basic and acidic residues" evidence="2">
    <location>
        <begin position="689"/>
        <end position="718"/>
    </location>
</feature>
<feature type="region of interest" description="Disordered" evidence="2">
    <location>
        <begin position="1"/>
        <end position="99"/>
    </location>
</feature>
<feature type="compositionally biased region" description="Acidic residues" evidence="2">
    <location>
        <begin position="1"/>
        <end position="12"/>
    </location>
</feature>
<feature type="compositionally biased region" description="Basic and acidic residues" evidence="2">
    <location>
        <begin position="2497"/>
        <end position="2506"/>
    </location>
</feature>
<dbReference type="EMBL" id="CVQH01020973">
    <property type="protein sequence ID" value="CRK29050.1"/>
    <property type="molecule type" value="Genomic_DNA"/>
</dbReference>
<feature type="compositionally biased region" description="Polar residues" evidence="2">
    <location>
        <begin position="1612"/>
        <end position="1641"/>
    </location>
</feature>
<feature type="compositionally biased region" description="Polar residues" evidence="2">
    <location>
        <begin position="317"/>
        <end position="327"/>
    </location>
</feature>
<feature type="compositionally biased region" description="Basic and acidic residues" evidence="2">
    <location>
        <begin position="3079"/>
        <end position="3090"/>
    </location>
</feature>
<evidence type="ECO:0000313" key="5">
    <source>
        <dbReference type="Proteomes" id="UP000044602"/>
    </source>
</evidence>